<dbReference type="Proteomes" id="UP000031258">
    <property type="component" value="Unassembled WGS sequence"/>
</dbReference>
<reference evidence="2 3" key="1">
    <citation type="submission" date="2014-11" db="EMBL/GenBank/DDBJ databases">
        <title>A Rickettsiales Symbiont of Amoebae With Ancient Features.</title>
        <authorList>
            <person name="Schulz F."/>
            <person name="Martijn J."/>
            <person name="Wascher F."/>
            <person name="Kostanjsek R."/>
            <person name="Ettema T.J."/>
            <person name="Horn M."/>
        </authorList>
    </citation>
    <scope>NUCLEOTIDE SEQUENCE [LARGE SCALE GENOMIC DNA]</scope>
    <source>
        <strain evidence="2 3">UWC36</strain>
    </source>
</reference>
<dbReference type="InterPro" id="IPR038726">
    <property type="entry name" value="PDDEXK_AddAB-type"/>
</dbReference>
<dbReference type="GO" id="GO:0006281">
    <property type="term" value="P:DNA repair"/>
    <property type="evidence" value="ECO:0007669"/>
    <property type="project" value="UniProtKB-KW"/>
</dbReference>
<evidence type="ECO:0000259" key="1">
    <source>
        <dbReference type="Pfam" id="PF12705"/>
    </source>
</evidence>
<dbReference type="SUPFAM" id="SSF52540">
    <property type="entry name" value="P-loop containing nucleoside triphosphate hydrolases"/>
    <property type="match status" value="1"/>
</dbReference>
<sequence>MQAAAKITGFPFSEDVLGYLAKDISTKFNDIYIANKVVVVLPSRRAVRNLKSKLLSLSRDKICFLPQIITFSDIPNNLILFNSICDSLDMRLPEIIDSFSLDLIVLEIIEEIKSLYPSFKTFQDKKISSYIKKFFIKFFTYNQCASSVVIDNPDYEIFNYLLDAFNQKLKSINKVTEQQLRNEAIIRLKNAWNTQKAGSYIYSVLPTSNTPYIFDFLKLVVARKNAEIIISGLEHPIDLIEWESTTEKHANFFIKNFVSYIGLNIGQVNCLPMSQVATNDYKIIEAKNEIEEGRQIALAIVDHINSNIHNIGIVTENRVVAKLIKENLKRYNLEINDTVARNLIDLNEVKFFLLIFELATSNSLDKVALLSFLKHPLTNLTINEVEEFEINYFRIPKIYNSLFEVLNQIENSEQYIGITQAIKAVLEFKPKILSGKNFYSFFSEHLRYFNALVSEEIRNSLPSLDYLTDLKMELKPLTYAHKPIKIRRYKELLIKILSEQSYRDEEFIEEVQILTPLEARLQSFDLVIIPSLNEGNFPDITRDWPLIDSSLAAQFNFPNYQEPLGFGAHDFKSLISNKRIILSRSQYSQGKETTESRFLSQLKVATSIEQVNYNSTEDLEIFEYTPSPRANPKPPLSARPKKFSVSSVERLIYNPYVYYAKYILSLTPLDELDVTSIKRDFGIHLHKALSEIFEQTFPLSAEEFTNDLLNKFKAYAEKSVLNDSNTLQFWLKRVERIAPWLYDYEKDVLPNLKGSLTEKRKEVNLNIANTTILISAIFDRVMLYKDGGIKIIDYKTGYTPSQKEVDKGLSPQFPIENLILREVMNTDNISQEYIELRGKKDIANSKPITVDSKVSRTELIKLITMFLDPNQGYFTSIDLEKNQRFKEYHHLISLNLE</sequence>
<name>A0A0C1MSL1_9RICK</name>
<dbReference type="Gene3D" id="3.90.320.10">
    <property type="match status" value="1"/>
</dbReference>
<dbReference type="GO" id="GO:0004386">
    <property type="term" value="F:helicase activity"/>
    <property type="evidence" value="ECO:0007669"/>
    <property type="project" value="UniProtKB-KW"/>
</dbReference>
<dbReference type="GO" id="GO:0003677">
    <property type="term" value="F:DNA binding"/>
    <property type="evidence" value="ECO:0007669"/>
    <property type="project" value="UniProtKB-KW"/>
</dbReference>
<dbReference type="AlphaFoldDB" id="A0A0C1MSL1"/>
<dbReference type="STRING" id="86105.NF27_EY01280"/>
<comment type="caution">
    <text evidence="2">The sequence shown here is derived from an EMBL/GenBank/DDBJ whole genome shotgun (WGS) entry which is preliminary data.</text>
</comment>
<keyword evidence="3" id="KW-1185">Reference proteome</keyword>
<organism evidence="2 3">
    <name type="scientific">Candidatus Jidaibacter acanthamoebae</name>
    <dbReference type="NCBI Taxonomy" id="86105"/>
    <lineage>
        <taxon>Bacteria</taxon>
        <taxon>Pseudomonadati</taxon>
        <taxon>Pseudomonadota</taxon>
        <taxon>Alphaproteobacteria</taxon>
        <taxon>Rickettsiales</taxon>
        <taxon>Candidatus Midichloriaceae</taxon>
        <taxon>Candidatus Jidaibacter</taxon>
    </lineage>
</organism>
<feature type="domain" description="PD-(D/E)XK endonuclease-like" evidence="1">
    <location>
        <begin position="643"/>
        <end position="846"/>
    </location>
</feature>
<proteinExistence type="predicted"/>
<dbReference type="InterPro" id="IPR027417">
    <property type="entry name" value="P-loop_NTPase"/>
</dbReference>
<dbReference type="RefSeq" id="WP_039457109.1">
    <property type="nucleotide sequence ID" value="NZ_JSWE01000124.1"/>
</dbReference>
<dbReference type="EMBL" id="JSWE01000124">
    <property type="protein sequence ID" value="KIE05032.1"/>
    <property type="molecule type" value="Genomic_DNA"/>
</dbReference>
<dbReference type="GO" id="GO:0005524">
    <property type="term" value="F:ATP binding"/>
    <property type="evidence" value="ECO:0007669"/>
    <property type="project" value="UniProtKB-KW"/>
</dbReference>
<protein>
    <recommendedName>
        <fullName evidence="1">PD-(D/E)XK endonuclease-like domain-containing protein</fullName>
    </recommendedName>
</protein>
<dbReference type="Gene3D" id="1.10.486.10">
    <property type="entry name" value="PCRA, domain 4"/>
    <property type="match status" value="1"/>
</dbReference>
<gene>
    <name evidence="2" type="ORF">NF27_EY01280</name>
</gene>
<dbReference type="OrthoDB" id="9780606at2"/>
<evidence type="ECO:0000313" key="2">
    <source>
        <dbReference type="EMBL" id="KIE05032.1"/>
    </source>
</evidence>
<dbReference type="Gene3D" id="3.40.50.300">
    <property type="entry name" value="P-loop containing nucleotide triphosphate hydrolases"/>
    <property type="match status" value="1"/>
</dbReference>
<dbReference type="GO" id="GO:0004527">
    <property type="term" value="F:exonuclease activity"/>
    <property type="evidence" value="ECO:0007669"/>
    <property type="project" value="UniProtKB-KW"/>
</dbReference>
<accession>A0A0C1MSL1</accession>
<dbReference type="InterPro" id="IPR011604">
    <property type="entry name" value="PDDEXK-like_dom_sf"/>
</dbReference>
<evidence type="ECO:0000313" key="3">
    <source>
        <dbReference type="Proteomes" id="UP000031258"/>
    </source>
</evidence>
<dbReference type="Pfam" id="PF12705">
    <property type="entry name" value="PDDEXK_1"/>
    <property type="match status" value="1"/>
</dbReference>